<name>A0A098ED85_9ZZZZ</name>
<dbReference type="PANTHER" id="PTHR43591:SF24">
    <property type="entry name" value="2-METHOXY-6-POLYPRENYL-1,4-BENZOQUINOL METHYLASE, MITOCHONDRIAL"/>
    <property type="match status" value="1"/>
</dbReference>
<organism evidence="2">
    <name type="scientific">groundwater metagenome</name>
    <dbReference type="NCBI Taxonomy" id="717931"/>
    <lineage>
        <taxon>unclassified sequences</taxon>
        <taxon>metagenomes</taxon>
        <taxon>ecological metagenomes</taxon>
    </lineage>
</organism>
<dbReference type="SUPFAM" id="SSF53335">
    <property type="entry name" value="S-adenosyl-L-methionine-dependent methyltransferases"/>
    <property type="match status" value="1"/>
</dbReference>
<dbReference type="EMBL" id="CCXY01000449">
    <property type="protein sequence ID" value="CEG13978.1"/>
    <property type="molecule type" value="Genomic_DNA"/>
</dbReference>
<dbReference type="Pfam" id="PF08241">
    <property type="entry name" value="Methyltransf_11"/>
    <property type="match status" value="1"/>
</dbReference>
<dbReference type="GO" id="GO:0008757">
    <property type="term" value="F:S-adenosylmethionine-dependent methyltransferase activity"/>
    <property type="evidence" value="ECO:0007669"/>
    <property type="project" value="InterPro"/>
</dbReference>
<dbReference type="Gene3D" id="3.40.50.150">
    <property type="entry name" value="Vaccinia Virus protein VP39"/>
    <property type="match status" value="1"/>
</dbReference>
<feature type="domain" description="Methyltransferase type 11" evidence="1">
    <location>
        <begin position="42"/>
        <end position="134"/>
    </location>
</feature>
<evidence type="ECO:0000259" key="1">
    <source>
        <dbReference type="Pfam" id="PF08241"/>
    </source>
</evidence>
<reference evidence="2" key="1">
    <citation type="submission" date="2014-09" db="EMBL/GenBank/DDBJ databases">
        <authorList>
            <person name="Probst J Alexander"/>
        </authorList>
    </citation>
    <scope>NUCLEOTIDE SEQUENCE</scope>
</reference>
<dbReference type="InterPro" id="IPR013216">
    <property type="entry name" value="Methyltransf_11"/>
</dbReference>
<dbReference type="CDD" id="cd02440">
    <property type="entry name" value="AdoMet_MTases"/>
    <property type="match status" value="1"/>
</dbReference>
<dbReference type="InterPro" id="IPR029063">
    <property type="entry name" value="SAM-dependent_MTases_sf"/>
</dbReference>
<gene>
    <name evidence="2" type="ORF">MSIBF_A820003</name>
</gene>
<dbReference type="AlphaFoldDB" id="A0A098ED85"/>
<dbReference type="PANTHER" id="PTHR43591">
    <property type="entry name" value="METHYLTRANSFERASE"/>
    <property type="match status" value="1"/>
</dbReference>
<proteinExistence type="predicted"/>
<evidence type="ECO:0000313" key="2">
    <source>
        <dbReference type="EMBL" id="CEG13978.1"/>
    </source>
</evidence>
<sequence length="228" mass="26187">MTEKYYWDVDVANATKMGMYLTENEMRFIDSFLDQHTIKNCLDIGCGSGRFSVPLHKKGINMTALDCNTLPLNILKEKAPDIKTLCLDASNGLPFENSSFDCIIAIELVDYLPDLTSFFKECNRVLKSGGFLLFTSANKNSYKNLLHKIFSRYRTFYRFSFTDVKSSIEKSGFLVEKVCGFHWIPCDRVSSSKLIPFFESIEKKMKLQNLPSISPWVFFIAKKEGSYF</sequence>
<protein>
    <recommendedName>
        <fullName evidence="1">Methyltransferase type 11 domain-containing protein</fullName>
    </recommendedName>
</protein>
<accession>A0A098ED85</accession>